<evidence type="ECO:0000256" key="4">
    <source>
        <dbReference type="ARBA" id="ARBA00022837"/>
    </source>
</evidence>
<feature type="compositionally biased region" description="Low complexity" evidence="5">
    <location>
        <begin position="260"/>
        <end position="279"/>
    </location>
</feature>
<keyword evidence="4" id="KW-0106">Calcium</keyword>
<dbReference type="PANTHER" id="PTHR37467">
    <property type="entry name" value="EXPORTED CALCIUM-BINDING GLYCOPROTEIN-RELATED"/>
    <property type="match status" value="1"/>
</dbReference>
<dbReference type="Proteomes" id="UP000238426">
    <property type="component" value="Unassembled WGS sequence"/>
</dbReference>
<feature type="compositionally biased region" description="Low complexity" evidence="5">
    <location>
        <begin position="486"/>
        <end position="496"/>
    </location>
</feature>
<feature type="compositionally biased region" description="Acidic residues" evidence="5">
    <location>
        <begin position="150"/>
        <end position="160"/>
    </location>
</feature>
<dbReference type="PROSITE" id="PS00018">
    <property type="entry name" value="EF_HAND_1"/>
    <property type="match status" value="1"/>
</dbReference>
<feature type="non-terminal residue" evidence="6">
    <location>
        <position position="1"/>
    </location>
</feature>
<protein>
    <recommendedName>
        <fullName evidence="8">Gliding motility-associated C-terminal domain-containing protein</fullName>
    </recommendedName>
</protein>
<dbReference type="RefSeq" id="WP_106464001.1">
    <property type="nucleotide sequence ID" value="NZ_PXOQ01000015.1"/>
</dbReference>
<gene>
    <name evidence="6" type="ORF">C7H52_11235</name>
</gene>
<dbReference type="EMBL" id="PXOQ01000015">
    <property type="protein sequence ID" value="PSG86263.1"/>
    <property type="molecule type" value="Genomic_DNA"/>
</dbReference>
<keyword evidence="7" id="KW-1185">Reference proteome</keyword>
<feature type="compositionally biased region" description="Polar residues" evidence="5">
    <location>
        <begin position="181"/>
        <end position="196"/>
    </location>
</feature>
<evidence type="ECO:0000256" key="1">
    <source>
        <dbReference type="ARBA" id="ARBA00004613"/>
    </source>
</evidence>
<feature type="compositionally biased region" description="Low complexity" evidence="5">
    <location>
        <begin position="73"/>
        <end position="89"/>
    </location>
</feature>
<evidence type="ECO:0008006" key="8">
    <source>
        <dbReference type="Google" id="ProtNLM"/>
    </source>
</evidence>
<dbReference type="Pfam" id="PF13585">
    <property type="entry name" value="CHU_C"/>
    <property type="match status" value="1"/>
</dbReference>
<evidence type="ECO:0000313" key="7">
    <source>
        <dbReference type="Proteomes" id="UP000238426"/>
    </source>
</evidence>
<feature type="region of interest" description="Disordered" evidence="5">
    <location>
        <begin position="468"/>
        <end position="496"/>
    </location>
</feature>
<evidence type="ECO:0000256" key="5">
    <source>
        <dbReference type="SAM" id="MobiDB-lite"/>
    </source>
</evidence>
<feature type="region of interest" description="Disordered" evidence="5">
    <location>
        <begin position="150"/>
        <end position="448"/>
    </location>
</feature>
<dbReference type="PANTHER" id="PTHR37467:SF1">
    <property type="entry name" value="EXPORTED CALCIUM-BINDING GLYCOPROTEIN"/>
    <property type="match status" value="1"/>
</dbReference>
<dbReference type="InterPro" id="IPR018247">
    <property type="entry name" value="EF_Hand_1_Ca_BS"/>
</dbReference>
<dbReference type="AlphaFoldDB" id="A0A2T1N4T8"/>
<evidence type="ECO:0000313" key="6">
    <source>
        <dbReference type="EMBL" id="PSG86263.1"/>
    </source>
</evidence>
<keyword evidence="3" id="KW-0732">Signal</keyword>
<dbReference type="InterPro" id="IPR053180">
    <property type="entry name" value="Ca-binding_acidic-repeat"/>
</dbReference>
<sequence>AVPAGTSDPNNPCDPNPLAVPGGDCDGDGNSNGTDPNPTVPTAADDTGTVAVGSTTTIDILGNDDYLDNSDPTNGGTTTITQTGGTAGGTVTFDPTTGTLDYTPLPGEAGTVVTVVYEVCNDASGTPVCTTATVTITVLACPSPVDTDGDGLTDCEETTGVDDPSTTAVPAGTSDPLDPCSDSSGVITDGETSNPIFANADCDGDGVTNGDELNPPNGGTATDPGDPCDYNVGDISAPITAGVDCDGDGLNDSEEITGVDDPATPDNPNGNTTDPNNPDTDGDGVLDGTEGTNGTDPNDPCDYNVIDITEPITAGVDCDGDGLNDSEEITGVDDPATPDNPNGNTTDPNNPDTDGDGVLDGTEGTNGTDPNDPCDYNVIDITEPITAGVDCDNDGLNDSEEITGVDDPATPDNPNGNTTDPNNPDTDGDGVLDGTEGTNGTDPNDPCDFNVIDITEIPSGPFLDADCDGDGVPNGVEIDPDGDGTPGPNGTDPNDPCDFNVEDQDLSTVSDEWLELDCDGDGILNGDELGDVNDNDIPDYIEVNNGDPNADDGVEVFDIMTPGDGDGLNDVFVIRGLDKYPNNTVKIYNRWGVLVFETRGYGLNNNFFTGESNGRVTIEKNKQLPVGTYYYVLEYVNNSGNTVKKAGPLYINRR</sequence>
<dbReference type="Pfam" id="PF18884">
    <property type="entry name" value="TSP3_bac"/>
    <property type="match status" value="8"/>
</dbReference>
<feature type="compositionally biased region" description="Low complexity" evidence="5">
    <location>
        <begin position="406"/>
        <end position="425"/>
    </location>
</feature>
<comment type="caution">
    <text evidence="6">The sequence shown here is derived from an EMBL/GenBank/DDBJ whole genome shotgun (WGS) entry which is preliminary data.</text>
</comment>
<feature type="region of interest" description="Disordered" evidence="5">
    <location>
        <begin position="63"/>
        <end position="89"/>
    </location>
</feature>
<feature type="region of interest" description="Disordered" evidence="5">
    <location>
        <begin position="1"/>
        <end position="49"/>
    </location>
</feature>
<reference evidence="6 7" key="1">
    <citation type="submission" date="2018-03" db="EMBL/GenBank/DDBJ databases">
        <title>Mesoflavibacter sp. HG37 and Mesoflavibacter sp. HG96 sp.nov., two marine bacteria isolated from seawater of Western Pacific Ocean.</title>
        <authorList>
            <person name="Cheng H."/>
            <person name="Wu Y.-H."/>
            <person name="Guo L.-L."/>
            <person name="Xu X.-W."/>
        </authorList>
    </citation>
    <scope>NUCLEOTIDE SEQUENCE [LARGE SCALE GENOMIC DNA]</scope>
    <source>
        <strain evidence="6 7">KCTC 32269</strain>
    </source>
</reference>
<organism evidence="6 7">
    <name type="scientific">Aurantibacter aestuarii</name>
    <dbReference type="NCBI Taxonomy" id="1266046"/>
    <lineage>
        <taxon>Bacteria</taxon>
        <taxon>Pseudomonadati</taxon>
        <taxon>Bacteroidota</taxon>
        <taxon>Flavobacteriia</taxon>
        <taxon>Flavobacteriales</taxon>
        <taxon>Flavobacteriaceae</taxon>
        <taxon>Aurantibacter</taxon>
    </lineage>
</organism>
<keyword evidence="2" id="KW-0964">Secreted</keyword>
<comment type="subcellular location">
    <subcellularLocation>
        <location evidence="1">Secreted</location>
    </subcellularLocation>
</comment>
<feature type="compositionally biased region" description="Acidic residues" evidence="5">
    <location>
        <begin position="318"/>
        <end position="331"/>
    </location>
</feature>
<feature type="compositionally biased region" description="Low complexity" evidence="5">
    <location>
        <begin position="333"/>
        <end position="352"/>
    </location>
</feature>
<feature type="compositionally biased region" description="Acidic residues" evidence="5">
    <location>
        <begin position="245"/>
        <end position="258"/>
    </location>
</feature>
<accession>A0A2T1N4T8</accession>
<dbReference type="InterPro" id="IPR059100">
    <property type="entry name" value="TSP3_bac"/>
</dbReference>
<evidence type="ECO:0000256" key="2">
    <source>
        <dbReference type="ARBA" id="ARBA00022525"/>
    </source>
</evidence>
<evidence type="ECO:0000256" key="3">
    <source>
        <dbReference type="ARBA" id="ARBA00022729"/>
    </source>
</evidence>
<name>A0A2T1N4T8_9FLAO</name>
<feature type="compositionally biased region" description="Acidic residues" evidence="5">
    <location>
        <begin position="391"/>
        <end position="404"/>
    </location>
</feature>
<proteinExistence type="predicted"/>
<dbReference type="OrthoDB" id="9805017at2"/>